<keyword evidence="1" id="KW-0862">Zinc</keyword>
<dbReference type="InterPro" id="IPR001279">
    <property type="entry name" value="Metallo-B-lactamas"/>
</dbReference>
<dbReference type="Pfam" id="PF12706">
    <property type="entry name" value="Lactamase_B_2"/>
    <property type="match status" value="1"/>
</dbReference>
<proteinExistence type="predicted"/>
<comment type="function">
    <text evidence="3">Counteracts the endogenous Pycsar antiviral defense system. Phosphodiesterase that enables metal-dependent hydrolysis of host cyclic nucleotide Pycsar defense signals such as cCMP and cUMP.</text>
</comment>
<comment type="catalytic activity">
    <reaction evidence="2">
        <text>3',5'-cyclic CMP + H2O = CMP + H(+)</text>
        <dbReference type="Rhea" id="RHEA:72675"/>
        <dbReference type="ChEBI" id="CHEBI:15377"/>
        <dbReference type="ChEBI" id="CHEBI:15378"/>
        <dbReference type="ChEBI" id="CHEBI:58003"/>
        <dbReference type="ChEBI" id="CHEBI:60377"/>
    </reaction>
    <physiologicalReaction direction="left-to-right" evidence="2">
        <dbReference type="Rhea" id="RHEA:72676"/>
    </physiologicalReaction>
</comment>
<accession>A0A163MCD5</accession>
<gene>
    <name evidence="6" type="ORF">AWU65_24835</name>
</gene>
<organism evidence="6 7">
    <name type="scientific">Paenibacillus glucanolyticus</name>
    <dbReference type="NCBI Taxonomy" id="59843"/>
    <lineage>
        <taxon>Bacteria</taxon>
        <taxon>Bacillati</taxon>
        <taxon>Bacillota</taxon>
        <taxon>Bacilli</taxon>
        <taxon>Bacillales</taxon>
        <taxon>Paenibacillaceae</taxon>
        <taxon>Paenibacillus</taxon>
    </lineage>
</organism>
<comment type="caution">
    <text evidence="6">The sequence shown here is derived from an EMBL/GenBank/DDBJ whole genome shotgun (WGS) entry which is preliminary data.</text>
</comment>
<evidence type="ECO:0000313" key="6">
    <source>
        <dbReference type="EMBL" id="KZS48929.1"/>
    </source>
</evidence>
<keyword evidence="7" id="KW-1185">Reference proteome</keyword>
<dbReference type="PANTHER" id="PTHR46018">
    <property type="entry name" value="ZINC PHOSPHODIESTERASE ELAC PROTEIN 1"/>
    <property type="match status" value="1"/>
</dbReference>
<protein>
    <submittedName>
        <fullName evidence="6">MBL fold metallo-hydrolase</fullName>
    </submittedName>
</protein>
<evidence type="ECO:0000313" key="7">
    <source>
        <dbReference type="Proteomes" id="UP000076796"/>
    </source>
</evidence>
<dbReference type="OrthoDB" id="9794898at2"/>
<reference evidence="6" key="1">
    <citation type="journal article" date="2016" name="Genome Announc.">
        <title>Draft genomes of two strains of Paenibacillus glucanolyticus with capability to degrade lignocellulose.</title>
        <authorList>
            <person name="Mathews S.L."/>
            <person name="Pawlak J."/>
            <person name="Grunden A.M."/>
        </authorList>
    </citation>
    <scope>NUCLEOTIDE SEQUENCE [LARGE SCALE GENOMIC DNA]</scope>
    <source>
        <strain evidence="6">SLM1</strain>
    </source>
</reference>
<name>A0A163MCD5_9BACL</name>
<evidence type="ECO:0000256" key="1">
    <source>
        <dbReference type="ARBA" id="ARBA00022833"/>
    </source>
</evidence>
<dbReference type="SUPFAM" id="SSF56281">
    <property type="entry name" value="Metallo-hydrolase/oxidoreductase"/>
    <property type="match status" value="1"/>
</dbReference>
<dbReference type="GeneID" id="97555474"/>
<dbReference type="Proteomes" id="UP000076796">
    <property type="component" value="Unassembled WGS sequence"/>
</dbReference>
<dbReference type="AlphaFoldDB" id="A0A163MCD5"/>
<dbReference type="EMBL" id="LWMH01000001">
    <property type="protein sequence ID" value="KZS48929.1"/>
    <property type="molecule type" value="Genomic_DNA"/>
</dbReference>
<dbReference type="RefSeq" id="WP_006210257.1">
    <property type="nucleotide sequence ID" value="NZ_CP028366.1"/>
</dbReference>
<evidence type="ECO:0000256" key="3">
    <source>
        <dbReference type="ARBA" id="ARBA00034301"/>
    </source>
</evidence>
<dbReference type="GO" id="GO:0042781">
    <property type="term" value="F:3'-tRNA processing endoribonuclease activity"/>
    <property type="evidence" value="ECO:0007669"/>
    <property type="project" value="TreeGrafter"/>
</dbReference>
<feature type="domain" description="Metallo-beta-lactamase" evidence="5">
    <location>
        <begin position="18"/>
        <end position="211"/>
    </location>
</feature>
<dbReference type="CDD" id="cd07716">
    <property type="entry name" value="RNaseZ_short-form-like_MBL-fold"/>
    <property type="match status" value="1"/>
</dbReference>
<evidence type="ECO:0000256" key="4">
    <source>
        <dbReference type="ARBA" id="ARBA00048505"/>
    </source>
</evidence>
<dbReference type="PANTHER" id="PTHR46018:SF4">
    <property type="entry name" value="METALLO-HYDROLASE YHFI-RELATED"/>
    <property type="match status" value="1"/>
</dbReference>
<dbReference type="SMART" id="SM00849">
    <property type="entry name" value="Lactamase_B"/>
    <property type="match status" value="1"/>
</dbReference>
<evidence type="ECO:0000256" key="2">
    <source>
        <dbReference type="ARBA" id="ARBA00034221"/>
    </source>
</evidence>
<dbReference type="Gene3D" id="3.60.15.10">
    <property type="entry name" value="Ribonuclease Z/Hydroxyacylglutathione hydrolase-like"/>
    <property type="match status" value="1"/>
</dbReference>
<evidence type="ECO:0000259" key="5">
    <source>
        <dbReference type="SMART" id="SM00849"/>
    </source>
</evidence>
<dbReference type="InterPro" id="IPR036866">
    <property type="entry name" value="RibonucZ/Hydroxyglut_hydro"/>
</dbReference>
<comment type="catalytic activity">
    <reaction evidence="4">
        <text>3',5'-cyclic UMP + H2O = UMP + H(+)</text>
        <dbReference type="Rhea" id="RHEA:70575"/>
        <dbReference type="ChEBI" id="CHEBI:15377"/>
        <dbReference type="ChEBI" id="CHEBI:15378"/>
        <dbReference type="ChEBI" id="CHEBI:57865"/>
        <dbReference type="ChEBI" id="CHEBI:184387"/>
    </reaction>
    <physiologicalReaction direction="left-to-right" evidence="4">
        <dbReference type="Rhea" id="RHEA:70576"/>
    </physiologicalReaction>
</comment>
<keyword evidence="6" id="KW-0378">Hydrolase</keyword>
<sequence>MELTVIGYWGAYPAKNEATSGYLLRHADSAVLLDCGSGVLSRLQNEINLEQLDAVFITHTHADHFADVYALEFSALVLTQLGKRTRPLDVYIYGENLASLNFAYPDYVHVHPIEPARTVNVGELMFSFSETVHEVPCCAIKATTREGANLIYSGDTGYCSSFIEFAENADLLVLECSLYDVQKGVLDGHLTAGEAGEIARLANAGYLILTHFPHYGDQRQLAMEAARNYSGPIELAYSGLKWSF</sequence>